<feature type="compositionally biased region" description="Basic and acidic residues" evidence="1">
    <location>
        <begin position="457"/>
        <end position="480"/>
    </location>
</feature>
<feature type="domain" description="BURP" evidence="2">
    <location>
        <begin position="592"/>
        <end position="812"/>
    </location>
</feature>
<feature type="region of interest" description="Disordered" evidence="1">
    <location>
        <begin position="315"/>
        <end position="344"/>
    </location>
</feature>
<dbReference type="InterPro" id="IPR004873">
    <property type="entry name" value="BURP_dom"/>
</dbReference>
<organism evidence="3 4">
    <name type="scientific">Eleusine coracana subsp. coracana</name>
    <dbReference type="NCBI Taxonomy" id="191504"/>
    <lineage>
        <taxon>Eukaryota</taxon>
        <taxon>Viridiplantae</taxon>
        <taxon>Streptophyta</taxon>
        <taxon>Embryophyta</taxon>
        <taxon>Tracheophyta</taxon>
        <taxon>Spermatophyta</taxon>
        <taxon>Magnoliopsida</taxon>
        <taxon>Liliopsida</taxon>
        <taxon>Poales</taxon>
        <taxon>Poaceae</taxon>
        <taxon>PACMAD clade</taxon>
        <taxon>Chloridoideae</taxon>
        <taxon>Cynodonteae</taxon>
        <taxon>Eleusininae</taxon>
        <taxon>Eleusine</taxon>
    </lineage>
</organism>
<dbReference type="EMBL" id="BQKI01000008">
    <property type="protein sequence ID" value="GJM99960.1"/>
    <property type="molecule type" value="Genomic_DNA"/>
</dbReference>
<comment type="caution">
    <text evidence="3">The sequence shown here is derived from an EMBL/GenBank/DDBJ whole genome shotgun (WGS) entry which is preliminary data.</text>
</comment>
<feature type="region of interest" description="Disordered" evidence="1">
    <location>
        <begin position="22"/>
        <end position="54"/>
    </location>
</feature>
<evidence type="ECO:0000313" key="4">
    <source>
        <dbReference type="Proteomes" id="UP001054889"/>
    </source>
</evidence>
<dbReference type="AlphaFoldDB" id="A0AAV5CPM5"/>
<gene>
    <name evidence="3" type="primary">ga17105</name>
    <name evidence="3" type="ORF">PR202_ga17105</name>
</gene>
<reference evidence="3" key="2">
    <citation type="submission" date="2021-12" db="EMBL/GenBank/DDBJ databases">
        <title>Resequencing data analysis of finger millet.</title>
        <authorList>
            <person name="Hatakeyama M."/>
            <person name="Aluri S."/>
            <person name="Balachadran M.T."/>
            <person name="Sivarajan S.R."/>
            <person name="Poveda L."/>
            <person name="Shimizu-Inatsugi R."/>
            <person name="Schlapbach R."/>
            <person name="Sreeman S.M."/>
            <person name="Shimizu K.K."/>
        </authorList>
    </citation>
    <scope>NUCLEOTIDE SEQUENCE</scope>
</reference>
<dbReference type="PANTHER" id="PTHR31236">
    <property type="entry name" value="BURP DOMAIN PROTEIN USPL1-LIKE"/>
    <property type="match status" value="1"/>
</dbReference>
<dbReference type="Proteomes" id="UP001054889">
    <property type="component" value="Unassembled WGS sequence"/>
</dbReference>
<feature type="region of interest" description="Disordered" evidence="1">
    <location>
        <begin position="454"/>
        <end position="480"/>
    </location>
</feature>
<keyword evidence="4" id="KW-1185">Reference proteome</keyword>
<evidence type="ECO:0000313" key="3">
    <source>
        <dbReference type="EMBL" id="GJM99960.1"/>
    </source>
</evidence>
<accession>A0AAV5CPM5</accession>
<dbReference type="InterPro" id="IPR044816">
    <property type="entry name" value="BURP"/>
</dbReference>
<evidence type="ECO:0000256" key="1">
    <source>
        <dbReference type="SAM" id="MobiDB-lite"/>
    </source>
</evidence>
<feature type="region of interest" description="Disordered" evidence="1">
    <location>
        <begin position="245"/>
        <end position="272"/>
    </location>
</feature>
<dbReference type="PROSITE" id="PS51277">
    <property type="entry name" value="BURP"/>
    <property type="match status" value="1"/>
</dbReference>
<dbReference type="PANTHER" id="PTHR31236:SF21">
    <property type="entry name" value="BURP DOMAIN-CONTAINING PROTEIN 11"/>
    <property type="match status" value="1"/>
</dbReference>
<evidence type="ECO:0000259" key="2">
    <source>
        <dbReference type="PROSITE" id="PS51277"/>
    </source>
</evidence>
<protein>
    <recommendedName>
        <fullName evidence="2">BURP domain-containing protein</fullName>
    </recommendedName>
</protein>
<sequence>MAACGSDWVDIDDGSILLWPPLLGPSSTPTPPQSRCTGGSSNIFGDPLPSDSKRPLPMAAPSPIMDLALGAVARVTGAGGRSHANPAAAAAVTPSRTMAPNVYWQAVLPGTSMPVAIQDIVTQSAEHTLSYEGSMVQEMKGPMEKCHSRKPDLVKIPRKIGQHSNPWKKAEMHPYENQKSIMFKGAKSHIFLHGSQVEEDSRKITTTYGNYVQEDVRKTTMETKYQGEQESRKITTSYGTKVGVELSKTTTPYEPQHDEDGSQKITRSYGSHDEVDRKKITFSYGSKVVEDPTKTTILYGSENGEDPKKITMSYRLSSHGEDQKKITMSYGSQDGKDEEDPKKTTISYWSRDEKDVGGPKKIPMSYGSQVVDDPKKMTLSYGSHVVEDPKKITMSYRSQYEEDPKKITLSYGSQVVEDPKNITVSYKSQHEEDPKNIKLLYGSQVLGDPKKITVSYRSKDEEDPKKTTLSYRSKDEEDPKKITLSYRSNDEEDPKKITMLYEAQVIEDSKNIKMSYMSKDEADPKKTTMTYKSKDEEDPKKVTLSYWSQDGKDPKKITLSYGSRVGEPSNDRDRHAHIHSDNNGRKMLADVFFFHDALRPGSVITPTIPPTTSLPALLPRHIADSIPFSTERSADIIAMFKPTSLGMASEIRWTLDTCKNPRPLPGEKAGCASSLESLIDLSVALLGTRNVRAFSADMPADPAGRPARRGTYKITAMRKLSESPEIATCHDLTYPYAVFFCHTTNPAVVYAVTLEAAVEGAAPSAMEVVAVCHLDTSLWSPKHPFFVMHNLKPGDAAACHFLSKLSIVWVPADAKQGGASEAQ</sequence>
<proteinExistence type="predicted"/>
<dbReference type="Pfam" id="PF03181">
    <property type="entry name" value="BURP"/>
    <property type="match status" value="1"/>
</dbReference>
<name>A0AAV5CPM5_ELECO</name>
<dbReference type="SMART" id="SM01045">
    <property type="entry name" value="BURP"/>
    <property type="match status" value="1"/>
</dbReference>
<reference evidence="3" key="1">
    <citation type="journal article" date="2018" name="DNA Res.">
        <title>Multiple hybrid de novo genome assembly of finger millet, an orphan allotetraploid crop.</title>
        <authorList>
            <person name="Hatakeyama M."/>
            <person name="Aluri S."/>
            <person name="Balachadran M.T."/>
            <person name="Sivarajan S.R."/>
            <person name="Patrignani A."/>
            <person name="Gruter S."/>
            <person name="Poveda L."/>
            <person name="Shimizu-Inatsugi R."/>
            <person name="Baeten J."/>
            <person name="Francoijs K.J."/>
            <person name="Nataraja K.N."/>
            <person name="Reddy Y.A.N."/>
            <person name="Phadnis S."/>
            <person name="Ravikumar R.L."/>
            <person name="Schlapbach R."/>
            <person name="Sreeman S.M."/>
            <person name="Shimizu K.K."/>
        </authorList>
    </citation>
    <scope>NUCLEOTIDE SEQUENCE</scope>
</reference>